<dbReference type="KEGG" id="ptm:GSPATT00028146001"/>
<gene>
    <name evidence="7" type="ORF">GSPATT00028146001</name>
</gene>
<proteinExistence type="inferred from homology"/>
<keyword evidence="8" id="KW-1185">Reference proteome</keyword>
<protein>
    <recommendedName>
        <fullName evidence="6">HSF-type DNA-binding domain-containing protein</fullName>
    </recommendedName>
</protein>
<reference evidence="7 8" key="1">
    <citation type="journal article" date="2006" name="Nature">
        <title>Global trends of whole-genome duplications revealed by the ciliate Paramecium tetraurelia.</title>
        <authorList>
            <consortium name="Genoscope"/>
            <person name="Aury J.-M."/>
            <person name="Jaillon O."/>
            <person name="Duret L."/>
            <person name="Noel B."/>
            <person name="Jubin C."/>
            <person name="Porcel B.M."/>
            <person name="Segurens B."/>
            <person name="Daubin V."/>
            <person name="Anthouard V."/>
            <person name="Aiach N."/>
            <person name="Arnaiz O."/>
            <person name="Billaut A."/>
            <person name="Beisson J."/>
            <person name="Blanc I."/>
            <person name="Bouhouche K."/>
            <person name="Camara F."/>
            <person name="Duharcourt S."/>
            <person name="Guigo R."/>
            <person name="Gogendeau D."/>
            <person name="Katinka M."/>
            <person name="Keller A.-M."/>
            <person name="Kissmehl R."/>
            <person name="Klotz C."/>
            <person name="Koll F."/>
            <person name="Le Moue A."/>
            <person name="Lepere C."/>
            <person name="Malinsky S."/>
            <person name="Nowacki M."/>
            <person name="Nowak J.K."/>
            <person name="Plattner H."/>
            <person name="Poulain J."/>
            <person name="Ruiz F."/>
            <person name="Serrano V."/>
            <person name="Zagulski M."/>
            <person name="Dessen P."/>
            <person name="Betermier M."/>
            <person name="Weissenbach J."/>
            <person name="Scarpelli C."/>
            <person name="Schachter V."/>
            <person name="Sperling L."/>
            <person name="Meyer E."/>
            <person name="Cohen J."/>
            <person name="Wincker P."/>
        </authorList>
    </citation>
    <scope>NUCLEOTIDE SEQUENCE [LARGE SCALE GENOMIC DNA]</scope>
    <source>
        <strain evidence="7 8">Stock d4-2</strain>
    </source>
</reference>
<dbReference type="HOGENOM" id="CLU_1581533_0_0_1"/>
<evidence type="ECO:0000256" key="5">
    <source>
        <dbReference type="SAM" id="Coils"/>
    </source>
</evidence>
<keyword evidence="3" id="KW-0539">Nucleus</keyword>
<dbReference type="Proteomes" id="UP000000600">
    <property type="component" value="Unassembled WGS sequence"/>
</dbReference>
<accession>A0BEZ4</accession>
<dbReference type="InParanoid" id="A0BEZ4"/>
<evidence type="ECO:0000313" key="7">
    <source>
        <dbReference type="EMBL" id="CAK57111.1"/>
    </source>
</evidence>
<dbReference type="InterPro" id="IPR036390">
    <property type="entry name" value="WH_DNA-bd_sf"/>
</dbReference>
<dbReference type="GO" id="GO:0043565">
    <property type="term" value="F:sequence-specific DNA binding"/>
    <property type="evidence" value="ECO:0007669"/>
    <property type="project" value="InterPro"/>
</dbReference>
<name>A0BEZ4_PARTE</name>
<comment type="similarity">
    <text evidence="4">Belongs to the HSF family.</text>
</comment>
<dbReference type="PANTHER" id="PTHR10015">
    <property type="entry name" value="HEAT SHOCK TRANSCRIPTION FACTOR"/>
    <property type="match status" value="1"/>
</dbReference>
<evidence type="ECO:0000256" key="3">
    <source>
        <dbReference type="ARBA" id="ARBA00023242"/>
    </source>
</evidence>
<dbReference type="GO" id="GO:0005634">
    <property type="term" value="C:nucleus"/>
    <property type="evidence" value="ECO:0007669"/>
    <property type="project" value="UniProtKB-SubCell"/>
</dbReference>
<dbReference type="SUPFAM" id="SSF46785">
    <property type="entry name" value="Winged helix' DNA-binding domain"/>
    <property type="match status" value="1"/>
</dbReference>
<feature type="domain" description="HSF-type DNA-binding" evidence="6">
    <location>
        <begin position="15"/>
        <end position="104"/>
    </location>
</feature>
<keyword evidence="2" id="KW-0238">DNA-binding</keyword>
<dbReference type="GO" id="GO:0003700">
    <property type="term" value="F:DNA-binding transcription factor activity"/>
    <property type="evidence" value="ECO:0007669"/>
    <property type="project" value="InterPro"/>
</dbReference>
<dbReference type="PANTHER" id="PTHR10015:SF206">
    <property type="entry name" value="HSF-TYPE DNA-BINDING DOMAIN-CONTAINING PROTEIN"/>
    <property type="match status" value="1"/>
</dbReference>
<dbReference type="GeneID" id="5010293"/>
<evidence type="ECO:0000313" key="8">
    <source>
        <dbReference type="Proteomes" id="UP000000600"/>
    </source>
</evidence>
<dbReference type="Pfam" id="PF00447">
    <property type="entry name" value="HSF_DNA-bind"/>
    <property type="match status" value="1"/>
</dbReference>
<evidence type="ECO:0000256" key="1">
    <source>
        <dbReference type="ARBA" id="ARBA00004123"/>
    </source>
</evidence>
<dbReference type="RefSeq" id="XP_001424509.1">
    <property type="nucleotide sequence ID" value="XM_001424472.1"/>
</dbReference>
<dbReference type="STRING" id="5888.A0BEZ4"/>
<dbReference type="AlphaFoldDB" id="A0BEZ4"/>
<dbReference type="Gene3D" id="1.10.10.10">
    <property type="entry name" value="Winged helix-like DNA-binding domain superfamily/Winged helix DNA-binding domain"/>
    <property type="match status" value="1"/>
</dbReference>
<organism evidence="7 8">
    <name type="scientific">Paramecium tetraurelia</name>
    <dbReference type="NCBI Taxonomy" id="5888"/>
    <lineage>
        <taxon>Eukaryota</taxon>
        <taxon>Sar</taxon>
        <taxon>Alveolata</taxon>
        <taxon>Ciliophora</taxon>
        <taxon>Intramacronucleata</taxon>
        <taxon>Oligohymenophorea</taxon>
        <taxon>Peniculida</taxon>
        <taxon>Parameciidae</taxon>
        <taxon>Paramecium</taxon>
    </lineage>
</organism>
<evidence type="ECO:0000256" key="2">
    <source>
        <dbReference type="ARBA" id="ARBA00023125"/>
    </source>
</evidence>
<dbReference type="EMBL" id="CT867990">
    <property type="protein sequence ID" value="CAK57111.1"/>
    <property type="molecule type" value="Genomic_DNA"/>
</dbReference>
<evidence type="ECO:0000256" key="4">
    <source>
        <dbReference type="RuleBase" id="RU004020"/>
    </source>
</evidence>
<keyword evidence="5" id="KW-0175">Coiled coil</keyword>
<dbReference type="InterPro" id="IPR000232">
    <property type="entry name" value="HSF_DNA-bd"/>
</dbReference>
<dbReference type="InterPro" id="IPR036388">
    <property type="entry name" value="WH-like_DNA-bd_sf"/>
</dbReference>
<sequence length="169" mass="20329">MYLIFNSKWEIRKNSYKNFFSNQHEDCIQWSQDGNSILIISAELFQEKVMPFNFNSTKISAFYRQLSQYGFKVKQNEKKQKQFHHSNFQKGNMQYNNILSIREKLIALEKREKLQSHLDYRSSLSEENKKLNNELKLLQKQQLVIQAQLNIHTKIYLQICKQIKGIYEV</sequence>
<feature type="coiled-coil region" evidence="5">
    <location>
        <begin position="121"/>
        <end position="148"/>
    </location>
</feature>
<evidence type="ECO:0000259" key="6">
    <source>
        <dbReference type="SMART" id="SM00415"/>
    </source>
</evidence>
<dbReference type="OrthoDB" id="310096at2759"/>
<dbReference type="OMA" id="QLNIHTK"/>
<dbReference type="SMART" id="SM00415">
    <property type="entry name" value="HSF"/>
    <property type="match status" value="1"/>
</dbReference>
<comment type="subcellular location">
    <subcellularLocation>
        <location evidence="1">Nucleus</location>
    </subcellularLocation>
</comment>